<comment type="caution">
    <text evidence="2">The sequence shown here is derived from an EMBL/GenBank/DDBJ whole genome shotgun (WGS) entry which is preliminary data.</text>
</comment>
<dbReference type="Proteomes" id="UP000280501">
    <property type="component" value="Unassembled WGS sequence"/>
</dbReference>
<accession>A0A3N4YN56</accession>
<name>A0A3N4YN56_9MICO</name>
<keyword evidence="3" id="KW-1185">Reference proteome</keyword>
<protein>
    <submittedName>
        <fullName evidence="2">Uncharacterized protein</fullName>
    </submittedName>
</protein>
<dbReference type="AlphaFoldDB" id="A0A3N4YN56"/>
<reference evidence="2 3" key="1">
    <citation type="submission" date="2018-11" db="EMBL/GenBank/DDBJ databases">
        <title>Sequencing the genomes of 1000 actinobacteria strains.</title>
        <authorList>
            <person name="Klenk H.-P."/>
        </authorList>
    </citation>
    <scope>NUCLEOTIDE SEQUENCE [LARGE SCALE GENOMIC DNA]</scope>
    <source>
        <strain evidence="2 3">DSM 15700</strain>
    </source>
</reference>
<sequence>MPKPGSPTSPGSGRPDLHTGPGYELDDATAADATAGIFRDRLRGTAPFLIELDVPSLVG</sequence>
<evidence type="ECO:0000256" key="1">
    <source>
        <dbReference type="SAM" id="MobiDB-lite"/>
    </source>
</evidence>
<proteinExistence type="predicted"/>
<feature type="region of interest" description="Disordered" evidence="1">
    <location>
        <begin position="1"/>
        <end position="26"/>
    </location>
</feature>
<organism evidence="2 3">
    <name type="scientific">Myceligenerans xiligouense</name>
    <dbReference type="NCBI Taxonomy" id="253184"/>
    <lineage>
        <taxon>Bacteria</taxon>
        <taxon>Bacillati</taxon>
        <taxon>Actinomycetota</taxon>
        <taxon>Actinomycetes</taxon>
        <taxon>Micrococcales</taxon>
        <taxon>Promicromonosporaceae</taxon>
        <taxon>Myceligenerans</taxon>
    </lineage>
</organism>
<gene>
    <name evidence="2" type="ORF">EDD34_1503</name>
</gene>
<evidence type="ECO:0000313" key="3">
    <source>
        <dbReference type="Proteomes" id="UP000280501"/>
    </source>
</evidence>
<evidence type="ECO:0000313" key="2">
    <source>
        <dbReference type="EMBL" id="RPF20896.1"/>
    </source>
</evidence>
<dbReference type="EMBL" id="RKQZ01000001">
    <property type="protein sequence ID" value="RPF20896.1"/>
    <property type="molecule type" value="Genomic_DNA"/>
</dbReference>